<dbReference type="EMBL" id="PPXF01000060">
    <property type="protein sequence ID" value="POH60455.1"/>
    <property type="molecule type" value="Genomic_DNA"/>
</dbReference>
<dbReference type="Gene3D" id="2.70.98.10">
    <property type="match status" value="1"/>
</dbReference>
<name>A0A2S3Z6H8_9MICO</name>
<dbReference type="RefSeq" id="WP_103432214.1">
    <property type="nucleotide sequence ID" value="NZ_PPXF01000060.1"/>
</dbReference>
<gene>
    <name evidence="1" type="ORF">C3B59_15980</name>
</gene>
<accession>A0A2S3Z6H8</accession>
<dbReference type="SUPFAM" id="SSF74650">
    <property type="entry name" value="Galactose mutarotase-like"/>
    <property type="match status" value="1"/>
</dbReference>
<protein>
    <submittedName>
        <fullName evidence="1">Aldose epimerase</fullName>
    </submittedName>
</protein>
<dbReference type="Pfam" id="PF01263">
    <property type="entry name" value="Aldose_epim"/>
    <property type="match status" value="1"/>
</dbReference>
<dbReference type="GO" id="GO:0006006">
    <property type="term" value="P:glucose metabolic process"/>
    <property type="evidence" value="ECO:0007669"/>
    <property type="project" value="TreeGrafter"/>
</dbReference>
<sequence length="321" mass="33841">MSFAAATGTQYSLTLQTPQGPATATITEVAAGIREYALNGTDLVEGFAATSVPPLGAGTVLVPWPNRIRDAIWTQHGVRHLLAMTEPARLNAIHGLLAVTAYRPVAQSDAEVTLAATVYPQAGYPYQLDTTVSYALTADGLAVTHTIRNVGSESAPVALGTHPYLKIGDVPTGDLVLRLNATSHIDVDHRLNPIGVSPVDGTAFDLRAGARVDDLDLDDGFGGVIVRDGRGEHSLTAPDGRRVTLWGDENMAYVQAFTPRNFPVRTGTADGGETTELGQAVAIEPMTAPADAFNSGHGLRWLAPGEDWVVRWGITPTGFAA</sequence>
<dbReference type="InterPro" id="IPR008183">
    <property type="entry name" value="Aldose_1/G6P_1-epimerase"/>
</dbReference>
<dbReference type="InterPro" id="IPR037480">
    <property type="entry name" value="YihR-like"/>
</dbReference>
<comment type="caution">
    <text evidence="1">The sequence shown here is derived from an EMBL/GenBank/DDBJ whole genome shotgun (WGS) entry which is preliminary data.</text>
</comment>
<reference evidence="1 2" key="1">
    <citation type="submission" date="2018-01" db="EMBL/GenBank/DDBJ databases">
        <title>Cryobacterium sp. nov., from glaciers in China.</title>
        <authorList>
            <person name="Liu Q."/>
            <person name="Xin Y.-H."/>
        </authorList>
    </citation>
    <scope>NUCLEOTIDE SEQUENCE [LARGE SCALE GENOMIC DNA]</scope>
    <source>
        <strain evidence="1 2">TMB1-8</strain>
    </source>
</reference>
<proteinExistence type="predicted"/>
<evidence type="ECO:0000313" key="1">
    <source>
        <dbReference type="EMBL" id="POH60455.1"/>
    </source>
</evidence>
<evidence type="ECO:0000313" key="2">
    <source>
        <dbReference type="Proteomes" id="UP000237104"/>
    </source>
</evidence>
<dbReference type="InterPro" id="IPR014718">
    <property type="entry name" value="GH-type_carb-bd"/>
</dbReference>
<organism evidence="1 2">
    <name type="scientific">Cryobacterium zongtaii</name>
    <dbReference type="NCBI Taxonomy" id="1259217"/>
    <lineage>
        <taxon>Bacteria</taxon>
        <taxon>Bacillati</taxon>
        <taxon>Actinomycetota</taxon>
        <taxon>Actinomycetes</taxon>
        <taxon>Micrococcales</taxon>
        <taxon>Microbacteriaceae</taxon>
        <taxon>Cryobacterium</taxon>
    </lineage>
</organism>
<dbReference type="GO" id="GO:0004034">
    <property type="term" value="F:aldose 1-epimerase activity"/>
    <property type="evidence" value="ECO:0007669"/>
    <property type="project" value="TreeGrafter"/>
</dbReference>
<dbReference type="InterPro" id="IPR011013">
    <property type="entry name" value="Gal_mutarotase_sf_dom"/>
</dbReference>
<dbReference type="Proteomes" id="UP000237104">
    <property type="component" value="Unassembled WGS sequence"/>
</dbReference>
<dbReference type="AlphaFoldDB" id="A0A2S3Z6H8"/>
<dbReference type="CDD" id="cd09022">
    <property type="entry name" value="Aldose_epim_Ec_YihR"/>
    <property type="match status" value="1"/>
</dbReference>
<dbReference type="GO" id="GO:0033499">
    <property type="term" value="P:galactose catabolic process via UDP-galactose, Leloir pathway"/>
    <property type="evidence" value="ECO:0007669"/>
    <property type="project" value="TreeGrafter"/>
</dbReference>
<dbReference type="GO" id="GO:0030246">
    <property type="term" value="F:carbohydrate binding"/>
    <property type="evidence" value="ECO:0007669"/>
    <property type="project" value="InterPro"/>
</dbReference>
<dbReference type="OrthoDB" id="4739604at2"/>
<dbReference type="PANTHER" id="PTHR10091">
    <property type="entry name" value="ALDOSE-1-EPIMERASE"/>
    <property type="match status" value="1"/>
</dbReference>
<dbReference type="PANTHER" id="PTHR10091:SF0">
    <property type="entry name" value="GALACTOSE MUTAROTASE"/>
    <property type="match status" value="1"/>
</dbReference>